<dbReference type="GO" id="GO:0008126">
    <property type="term" value="F:acetylesterase activity"/>
    <property type="evidence" value="ECO:0007669"/>
    <property type="project" value="TreeGrafter"/>
</dbReference>
<evidence type="ECO:0000313" key="4">
    <source>
        <dbReference type="Proteomes" id="UP000027265"/>
    </source>
</evidence>
<accession>A0A067Q199</accession>
<dbReference type="EMBL" id="KL197713">
    <property type="protein sequence ID" value="KDQ60843.1"/>
    <property type="molecule type" value="Genomic_DNA"/>
</dbReference>
<dbReference type="InterPro" id="IPR029058">
    <property type="entry name" value="AB_hydrolase_fold"/>
</dbReference>
<reference evidence="4" key="1">
    <citation type="journal article" date="2014" name="Proc. Natl. Acad. Sci. U.S.A.">
        <title>Extensive sampling of basidiomycete genomes demonstrates inadequacy of the white-rot/brown-rot paradigm for wood decay fungi.</title>
        <authorList>
            <person name="Riley R."/>
            <person name="Salamov A.A."/>
            <person name="Brown D.W."/>
            <person name="Nagy L.G."/>
            <person name="Floudas D."/>
            <person name="Held B.W."/>
            <person name="Levasseur A."/>
            <person name="Lombard V."/>
            <person name="Morin E."/>
            <person name="Otillar R."/>
            <person name="Lindquist E.A."/>
            <person name="Sun H."/>
            <person name="LaButti K.M."/>
            <person name="Schmutz J."/>
            <person name="Jabbour D."/>
            <person name="Luo H."/>
            <person name="Baker S.E."/>
            <person name="Pisabarro A.G."/>
            <person name="Walton J.D."/>
            <person name="Blanchette R.A."/>
            <person name="Henrissat B."/>
            <person name="Martin F."/>
            <person name="Cullen D."/>
            <person name="Hibbett D.S."/>
            <person name="Grigoriev I.V."/>
        </authorList>
    </citation>
    <scope>NUCLEOTIDE SEQUENCE [LARGE SCALE GENOMIC DNA]</scope>
    <source>
        <strain evidence="4">MUCL 33604</strain>
    </source>
</reference>
<dbReference type="InParanoid" id="A0A067Q199"/>
<dbReference type="OrthoDB" id="5954035at2759"/>
<dbReference type="PANTHER" id="PTHR10794:SF63">
    <property type="entry name" value="ALPHA_BETA HYDROLASE 1, ISOFORM A"/>
    <property type="match status" value="1"/>
</dbReference>
<dbReference type="GO" id="GO:0051792">
    <property type="term" value="P:medium-chain fatty acid biosynthetic process"/>
    <property type="evidence" value="ECO:0007669"/>
    <property type="project" value="TreeGrafter"/>
</dbReference>
<protein>
    <recommendedName>
        <fullName evidence="2">AB hydrolase-1 domain-containing protein</fullName>
    </recommendedName>
</protein>
<dbReference type="HOGENOM" id="CLU_032487_1_1_1"/>
<feature type="domain" description="AB hydrolase-1" evidence="2">
    <location>
        <begin position="124"/>
        <end position="348"/>
    </location>
</feature>
<evidence type="ECO:0000256" key="1">
    <source>
        <dbReference type="ARBA" id="ARBA00010884"/>
    </source>
</evidence>
<dbReference type="AlphaFoldDB" id="A0A067Q199"/>
<dbReference type="Gene3D" id="3.40.50.1820">
    <property type="entry name" value="alpha/beta hydrolase"/>
    <property type="match status" value="1"/>
</dbReference>
<gene>
    <name evidence="3" type="ORF">JAAARDRAFT_190982</name>
</gene>
<dbReference type="GO" id="GO:0051793">
    <property type="term" value="P:medium-chain fatty acid catabolic process"/>
    <property type="evidence" value="ECO:0007669"/>
    <property type="project" value="TreeGrafter"/>
</dbReference>
<proteinExistence type="inferred from homology"/>
<dbReference type="Pfam" id="PF00561">
    <property type="entry name" value="Abhydrolase_1"/>
    <property type="match status" value="1"/>
</dbReference>
<comment type="similarity">
    <text evidence="1">Belongs to the AB hydrolase superfamily. AB hydrolase 4 family.</text>
</comment>
<dbReference type="SUPFAM" id="SSF53474">
    <property type="entry name" value="alpha/beta-Hydrolases"/>
    <property type="match status" value="1"/>
</dbReference>
<organism evidence="3 4">
    <name type="scientific">Jaapia argillacea MUCL 33604</name>
    <dbReference type="NCBI Taxonomy" id="933084"/>
    <lineage>
        <taxon>Eukaryota</taxon>
        <taxon>Fungi</taxon>
        <taxon>Dikarya</taxon>
        <taxon>Basidiomycota</taxon>
        <taxon>Agaricomycotina</taxon>
        <taxon>Agaricomycetes</taxon>
        <taxon>Agaricomycetidae</taxon>
        <taxon>Jaapiales</taxon>
        <taxon>Jaapiaceae</taxon>
        <taxon>Jaapia</taxon>
    </lineage>
</organism>
<keyword evidence="4" id="KW-1185">Reference proteome</keyword>
<dbReference type="InterPro" id="IPR050960">
    <property type="entry name" value="AB_hydrolase_4_sf"/>
</dbReference>
<dbReference type="GO" id="GO:0047372">
    <property type="term" value="F:monoacylglycerol lipase activity"/>
    <property type="evidence" value="ECO:0007669"/>
    <property type="project" value="TreeGrafter"/>
</dbReference>
<dbReference type="STRING" id="933084.A0A067Q199"/>
<dbReference type="PANTHER" id="PTHR10794">
    <property type="entry name" value="ABHYDROLASE DOMAIN-CONTAINING PROTEIN"/>
    <property type="match status" value="1"/>
</dbReference>
<dbReference type="InterPro" id="IPR000073">
    <property type="entry name" value="AB_hydrolase_1"/>
</dbReference>
<evidence type="ECO:0000313" key="3">
    <source>
        <dbReference type="EMBL" id="KDQ60843.1"/>
    </source>
</evidence>
<evidence type="ECO:0000259" key="2">
    <source>
        <dbReference type="Pfam" id="PF00561"/>
    </source>
</evidence>
<sequence>MGSVLSYMNPTTSSPTLHFSSKPVYLSVRSQSDSGQVESYTLRSLIESKCPSLLTEYRPAWWLKSGHLQTFYCVTGDFSKIDPVEYDRKLLRLMDGGTLGVDFTPPASERTLKDDTPIVVVMHGSHESYVRSILSPVCAQVEEGGLGYRGAVVNFRGCAGTPITSPQLYSAGHTDDLRQAVMYISKMYPNAPLIGIGFSLGANVLTRYLGQEGHRSRLAGGCALACPWDILKNSLRLEHNFFYRQVYSKALGRNLLRLMRSHLSEFSKYTPTSENVSSALSLLSTLPERPNLISFDDSVTRFIGGCSPPFPFASALDYYTWASSHTQLPHIRVPFLAISAEDDPIVGHIPIEEINGEDGKEGNGWVCIAVTKGGGHLGWFEDDGGVAGVKRWVRKPVMEWLKTVGEGVFLAKESEKGSIEAAGEIFVDNDGWIREVGREGLGCREIEGGGRVHGVEGEEGLLAGL</sequence>
<name>A0A067Q199_9AGAM</name>
<dbReference type="Proteomes" id="UP000027265">
    <property type="component" value="Unassembled WGS sequence"/>
</dbReference>